<feature type="binding site" evidence="13">
    <location>
        <position position="252"/>
    </location>
    <ligand>
        <name>Mg(2+)</name>
        <dbReference type="ChEBI" id="CHEBI:18420"/>
    </ligand>
</feature>
<evidence type="ECO:0000256" key="9">
    <source>
        <dbReference type="ARBA" id="ARBA00054940"/>
    </source>
</evidence>
<keyword evidence="6 13" id="KW-0378">Hydrolase</keyword>
<evidence type="ECO:0000256" key="10">
    <source>
        <dbReference type="ARBA" id="ARBA00093218"/>
    </source>
</evidence>
<dbReference type="FunFam" id="3.90.950.10:FF:000003">
    <property type="entry name" value="Inosine triphosphate pyrophosphatase"/>
    <property type="match status" value="1"/>
</dbReference>
<comment type="catalytic activity">
    <reaction evidence="11">
        <text>dITP + H2O = dIMP + diphosphate + H(+)</text>
        <dbReference type="Rhea" id="RHEA:28342"/>
        <dbReference type="ChEBI" id="CHEBI:15377"/>
        <dbReference type="ChEBI" id="CHEBI:15378"/>
        <dbReference type="ChEBI" id="CHEBI:33019"/>
        <dbReference type="ChEBI" id="CHEBI:61194"/>
        <dbReference type="ChEBI" id="CHEBI:61382"/>
        <dbReference type="EC" id="3.6.1.66"/>
    </reaction>
    <physiologicalReaction direction="left-to-right" evidence="11">
        <dbReference type="Rhea" id="RHEA:28343"/>
    </physiologicalReaction>
</comment>
<comment type="similarity">
    <text evidence="2 13">Belongs to the HAM1 NTPase family.</text>
</comment>
<dbReference type="PANTHER" id="PTHR11067">
    <property type="entry name" value="INOSINE TRIPHOSPHATE PYROPHOSPHATASE/HAM1 PROTEIN"/>
    <property type="match status" value="1"/>
</dbReference>
<comment type="subunit">
    <text evidence="13">Homodimer.</text>
</comment>
<comment type="function">
    <text evidence="9">Pyrophosphatase that hydrolyzes the non-canonical purine nucleotides inosine triphosphate (ITP), deoxyinosine triphosphate (dITP) as well as 2'-deoxy-N-6-hydroxylaminopurine triphosphate (dHAPTP) and xanthosine 5'-triphosphate (XTP) to their respective monophosphate derivatives. The enzyme does not distinguish between the deoxy- and ribose forms. Probably excludes non-canonical purines from RNA and DNA precursor pools, thus preventing their incorporation into RNA and DNA and avoiding chromosomal lesions.</text>
</comment>
<proteinExistence type="inferred from homology"/>
<dbReference type="InterPro" id="IPR002637">
    <property type="entry name" value="RdgB/HAM1"/>
</dbReference>
<evidence type="ECO:0000256" key="4">
    <source>
        <dbReference type="ARBA" id="ARBA00022723"/>
    </source>
</evidence>
<dbReference type="GO" id="GO:0009204">
    <property type="term" value="P:deoxyribonucleoside triphosphate catabolic process"/>
    <property type="evidence" value="ECO:0007669"/>
    <property type="project" value="UniProtKB-UniRule"/>
</dbReference>
<accession>A0A498SKQ7</accession>
<name>A0A498SKQ7_ACAVI</name>
<evidence type="ECO:0000313" key="15">
    <source>
        <dbReference type="Proteomes" id="UP000276991"/>
    </source>
</evidence>
<organism evidence="14 15">
    <name type="scientific">Acanthocheilonema viteae</name>
    <name type="common">Filarial nematode worm</name>
    <name type="synonym">Dipetalonema viteae</name>
    <dbReference type="NCBI Taxonomy" id="6277"/>
    <lineage>
        <taxon>Eukaryota</taxon>
        <taxon>Metazoa</taxon>
        <taxon>Ecdysozoa</taxon>
        <taxon>Nematoda</taxon>
        <taxon>Chromadorea</taxon>
        <taxon>Rhabditida</taxon>
        <taxon>Spirurina</taxon>
        <taxon>Spiruromorpha</taxon>
        <taxon>Filarioidea</taxon>
        <taxon>Onchocercidae</taxon>
        <taxon>Acanthocheilonema</taxon>
    </lineage>
</organism>
<dbReference type="GO" id="GO:0005737">
    <property type="term" value="C:cytoplasm"/>
    <property type="evidence" value="ECO:0007669"/>
    <property type="project" value="UniProtKB-SubCell"/>
</dbReference>
<protein>
    <recommendedName>
        <fullName evidence="13">Inosine triphosphate pyrophosphatase</fullName>
        <shortName evidence="13">ITPase</shortName>
        <shortName evidence="13">Inosine triphosphatase</shortName>
        <ecNumber evidence="13">3.6.1.66</ecNumber>
    </recommendedName>
    <alternativeName>
        <fullName evidence="13">Non-canonical purine NTP pyrophosphatase</fullName>
    </alternativeName>
    <alternativeName>
        <fullName evidence="13">Non-standard purine NTP pyrophosphatase</fullName>
    </alternativeName>
    <alternativeName>
        <fullName evidence="13">Nucleoside-triphosphate diphosphatase</fullName>
    </alternativeName>
    <alternativeName>
        <fullName evidence="13">Nucleoside-triphosphate pyrophosphatase</fullName>
        <shortName evidence="13">NTPase</shortName>
    </alternativeName>
    <alternativeName>
        <fullName evidence="13">XTP/dITP diphosphatase</fullName>
    </alternativeName>
</protein>
<evidence type="ECO:0000313" key="14">
    <source>
        <dbReference type="EMBL" id="VBB32482.1"/>
    </source>
</evidence>
<dbReference type="PANTHER" id="PTHR11067:SF9">
    <property type="entry name" value="INOSINE TRIPHOSPHATE PYROPHOSPHATASE"/>
    <property type="match status" value="1"/>
</dbReference>
<feature type="binding site" evidence="13">
    <location>
        <begin position="384"/>
        <end position="385"/>
    </location>
    <ligand>
        <name>ITP</name>
        <dbReference type="ChEBI" id="CHEBI:61402"/>
    </ligand>
</feature>
<dbReference type="AlphaFoldDB" id="A0A498SKQ7"/>
<sequence>MESSSSFGNVGKLFDNPGCLSETSRSSGLLVTVPELVRDIAPMRYGLLADEFYKSGTNTETVLNIENEQSVPSSSLSKVLISDDDDDDDKIRPVSCQCESFYMKDKLCPSQDSAKFIGKENSLLSTLFDKEEGVSECRWETSKIREVPVWKPTSKLFCDRERKCKRNDSAFPGRGVHRVIFSPAPEKDPLFGRKNHISAVSLAYRPVSRTSTFFDRFRCRRILRATAHRFLIDRDPKRNKRYIENEDIDLPEYQGEPCEIARLKCLAASQRLQRPVIVEDTCLCFNALGGLPGPYIKWFLKNLKPDGLCRLLAGFEDKTAYAQCIFAYCKNSSTPVLLFEGRTNGRIVEPRGETNFGWDPCFEPEGFSQTYAEMSSAIKNTISHRSKALKVHPTAYYWLRNSNEFWKLMRYPSFKAAFHLLITYTGEGL</sequence>
<dbReference type="HAMAP" id="MF_03148">
    <property type="entry name" value="HAM1_NTPase"/>
    <property type="match status" value="1"/>
</dbReference>
<dbReference type="CDD" id="cd00515">
    <property type="entry name" value="HAM1"/>
    <property type="match status" value="1"/>
</dbReference>
<keyword evidence="7 13" id="KW-0460">Magnesium</keyword>
<evidence type="ECO:0000256" key="6">
    <source>
        <dbReference type="ARBA" id="ARBA00022801"/>
    </source>
</evidence>
<comment type="catalytic activity">
    <reaction evidence="13">
        <text>XTP + H2O = XMP + diphosphate + H(+)</text>
        <dbReference type="Rhea" id="RHEA:28610"/>
        <dbReference type="ChEBI" id="CHEBI:15377"/>
        <dbReference type="ChEBI" id="CHEBI:15378"/>
        <dbReference type="ChEBI" id="CHEBI:33019"/>
        <dbReference type="ChEBI" id="CHEBI:57464"/>
        <dbReference type="ChEBI" id="CHEBI:61314"/>
        <dbReference type="EC" id="3.6.1.66"/>
    </reaction>
</comment>
<dbReference type="Gene3D" id="3.90.950.10">
    <property type="match status" value="1"/>
</dbReference>
<keyword evidence="13" id="KW-0464">Manganese</keyword>
<dbReference type="GO" id="GO:0036222">
    <property type="term" value="F:XTP diphosphatase activity"/>
    <property type="evidence" value="ECO:0007669"/>
    <property type="project" value="UniProtKB-UniRule"/>
</dbReference>
<reference evidence="14 15" key="1">
    <citation type="submission" date="2018-08" db="EMBL/GenBank/DDBJ databases">
        <authorList>
            <person name="Laetsch R D."/>
            <person name="Stevens L."/>
            <person name="Kumar S."/>
            <person name="Blaxter L. M."/>
        </authorList>
    </citation>
    <scope>NUCLEOTIDE SEQUENCE [LARGE SCALE GENOMIC DNA]</scope>
</reference>
<comment type="caution">
    <text evidence="13">Lacks conserved residue(s) required for the propagation of feature annotation.</text>
</comment>
<feature type="binding site" evidence="13">
    <location>
        <position position="379"/>
    </location>
    <ligand>
        <name>ITP</name>
        <dbReference type="ChEBI" id="CHEBI:61402"/>
    </ligand>
</feature>
<evidence type="ECO:0000256" key="3">
    <source>
        <dbReference type="ARBA" id="ARBA00022490"/>
    </source>
</evidence>
<evidence type="ECO:0000256" key="11">
    <source>
        <dbReference type="ARBA" id="ARBA00093255"/>
    </source>
</evidence>
<dbReference type="Proteomes" id="UP000276991">
    <property type="component" value="Unassembled WGS sequence"/>
</dbReference>
<comment type="catalytic activity">
    <reaction evidence="12">
        <text>N(6)-hydroxy-dATP + H2O = N(6)-hydroxy-dAMP + diphosphate + H(+)</text>
        <dbReference type="Rhea" id="RHEA:83971"/>
        <dbReference type="ChEBI" id="CHEBI:15377"/>
        <dbReference type="ChEBI" id="CHEBI:15378"/>
        <dbReference type="ChEBI" id="CHEBI:33019"/>
        <dbReference type="ChEBI" id="CHEBI:233529"/>
        <dbReference type="ChEBI" id="CHEBI:233530"/>
    </reaction>
    <physiologicalReaction direction="left-to-right" evidence="12">
        <dbReference type="Rhea" id="RHEA:83972"/>
    </physiologicalReaction>
</comment>
<evidence type="ECO:0000256" key="1">
    <source>
        <dbReference type="ARBA" id="ARBA00004496"/>
    </source>
</evidence>
<evidence type="ECO:0000256" key="13">
    <source>
        <dbReference type="HAMAP-Rule" id="MF_03148"/>
    </source>
</evidence>
<dbReference type="InterPro" id="IPR029001">
    <property type="entry name" value="ITPase-like_fam"/>
</dbReference>
<feature type="binding site" evidence="13">
    <location>
        <position position="264"/>
    </location>
    <ligand>
        <name>ITP</name>
        <dbReference type="ChEBI" id="CHEBI:61402"/>
    </ligand>
</feature>
<comment type="subcellular location">
    <subcellularLocation>
        <location evidence="1 13">Cytoplasm</location>
    </subcellularLocation>
</comment>
<feature type="binding site" evidence="13">
    <location>
        <begin position="280"/>
        <end position="281"/>
    </location>
    <ligand>
        <name>ITP</name>
        <dbReference type="ChEBI" id="CHEBI:61402"/>
    </ligand>
</feature>
<dbReference type="Pfam" id="PF01725">
    <property type="entry name" value="Ham1p_like"/>
    <property type="match status" value="1"/>
</dbReference>
<dbReference type="EC" id="3.6.1.66" evidence="13"/>
<feature type="binding site" evidence="13">
    <location>
        <begin position="356"/>
        <end position="359"/>
    </location>
    <ligand>
        <name>ITP</name>
        <dbReference type="ChEBI" id="CHEBI:61402"/>
    </ligand>
</feature>
<comment type="cofactor">
    <cofactor evidence="13">
        <name>Mg(2+)</name>
        <dbReference type="ChEBI" id="CHEBI:18420"/>
    </cofactor>
    <cofactor evidence="13">
        <name>Mn(2+)</name>
        <dbReference type="ChEBI" id="CHEBI:29035"/>
    </cofactor>
    <text evidence="13">Binds 1 divalent metal cation per subunit; can use either Mg(2+) or Mn(2+).</text>
</comment>
<dbReference type="SUPFAM" id="SSF52972">
    <property type="entry name" value="ITPase-like"/>
    <property type="match status" value="1"/>
</dbReference>
<keyword evidence="5 13" id="KW-0547">Nucleotide-binding</keyword>
<dbReference type="InterPro" id="IPR027502">
    <property type="entry name" value="ITPase"/>
</dbReference>
<dbReference type="GO" id="GO:0000166">
    <property type="term" value="F:nucleotide binding"/>
    <property type="evidence" value="ECO:0007669"/>
    <property type="project" value="UniProtKB-KW"/>
</dbReference>
<evidence type="ECO:0000256" key="8">
    <source>
        <dbReference type="ARBA" id="ARBA00023080"/>
    </source>
</evidence>
<dbReference type="OrthoDB" id="6288734at2759"/>
<gene>
    <name evidence="14" type="ORF">NAV_LOCUS7273</name>
</gene>
<keyword evidence="4 13" id="KW-0479">Metal-binding</keyword>
<dbReference type="EMBL" id="UPTC01001745">
    <property type="protein sequence ID" value="VBB32482.1"/>
    <property type="molecule type" value="Genomic_DNA"/>
</dbReference>
<evidence type="ECO:0000256" key="12">
    <source>
        <dbReference type="ARBA" id="ARBA00093271"/>
    </source>
</evidence>
<dbReference type="GO" id="GO:0035870">
    <property type="term" value="F:dITP diphosphatase activity"/>
    <property type="evidence" value="ECO:0007669"/>
    <property type="project" value="UniProtKB-UniRule"/>
</dbReference>
<keyword evidence="8 13" id="KW-0546">Nucleotide metabolism</keyword>
<comment type="catalytic activity">
    <reaction evidence="10">
        <text>ITP + H2O = IMP + diphosphate + H(+)</text>
        <dbReference type="Rhea" id="RHEA:29399"/>
        <dbReference type="ChEBI" id="CHEBI:15377"/>
        <dbReference type="ChEBI" id="CHEBI:15378"/>
        <dbReference type="ChEBI" id="CHEBI:33019"/>
        <dbReference type="ChEBI" id="CHEBI:58053"/>
        <dbReference type="ChEBI" id="CHEBI:61402"/>
        <dbReference type="EC" id="3.6.1.66"/>
    </reaction>
    <physiologicalReaction direction="left-to-right" evidence="10">
        <dbReference type="Rhea" id="RHEA:29400"/>
    </physiologicalReaction>
</comment>
<dbReference type="STRING" id="6277.A0A498SKQ7"/>
<keyword evidence="3 13" id="KW-0963">Cytoplasm</keyword>
<comment type="function">
    <text evidence="13">Pyrophosphatase that hydrolyzes non-canonical purine nucleotides such as inosine triphosphate (ITP), deoxyinosine triphosphate (dITP) or xanthosine 5'-triphosphate (XTP) to their respective monophosphate derivatives. The enzyme does not distinguish between the deoxy- and ribose forms. Probably excludes non-canonical purines from RNA and DNA precursor pools, thus preventing their incorporation into RNA and DNA and avoiding chromosomal lesions.</text>
</comment>
<dbReference type="GO" id="GO:0036220">
    <property type="term" value="F:ITP diphosphatase activity"/>
    <property type="evidence" value="ECO:0007669"/>
    <property type="project" value="UniProtKB-UniRule"/>
</dbReference>
<evidence type="ECO:0000256" key="5">
    <source>
        <dbReference type="ARBA" id="ARBA00022741"/>
    </source>
</evidence>
<evidence type="ECO:0000256" key="2">
    <source>
        <dbReference type="ARBA" id="ARBA00008023"/>
    </source>
</evidence>
<feature type="binding site" evidence="13">
    <location>
        <position position="280"/>
    </location>
    <ligand>
        <name>Mg(2+)</name>
        <dbReference type="ChEBI" id="CHEBI:18420"/>
    </ligand>
</feature>
<dbReference type="GO" id="GO:0009117">
    <property type="term" value="P:nucleotide metabolic process"/>
    <property type="evidence" value="ECO:0007669"/>
    <property type="project" value="UniProtKB-KW"/>
</dbReference>
<dbReference type="GO" id="GO:0046872">
    <property type="term" value="F:metal ion binding"/>
    <property type="evidence" value="ECO:0007669"/>
    <property type="project" value="UniProtKB-KW"/>
</dbReference>
<evidence type="ECO:0000256" key="7">
    <source>
        <dbReference type="ARBA" id="ARBA00022842"/>
    </source>
</evidence>
<keyword evidence="15" id="KW-1185">Reference proteome</keyword>